<dbReference type="Pfam" id="PF12800">
    <property type="entry name" value="Fer4_4"/>
    <property type="match status" value="1"/>
</dbReference>
<dbReference type="PANTHER" id="PTHR42859:SF10">
    <property type="entry name" value="DIMETHYLSULFOXIDE REDUCTASE CHAIN B"/>
    <property type="match status" value="1"/>
</dbReference>
<evidence type="ECO:0000256" key="2">
    <source>
        <dbReference type="ARBA" id="ARBA00022485"/>
    </source>
</evidence>
<evidence type="ECO:0000256" key="5">
    <source>
        <dbReference type="ARBA" id="ARBA00023004"/>
    </source>
</evidence>
<evidence type="ECO:0000256" key="7">
    <source>
        <dbReference type="SAM" id="Phobius"/>
    </source>
</evidence>
<evidence type="ECO:0000259" key="8">
    <source>
        <dbReference type="PROSITE" id="PS51379"/>
    </source>
</evidence>
<keyword evidence="5" id="KW-0408">Iron</keyword>
<dbReference type="AlphaFoldDB" id="A0A7G6DYZ2"/>
<evidence type="ECO:0000256" key="3">
    <source>
        <dbReference type="ARBA" id="ARBA00022723"/>
    </source>
</evidence>
<feature type="domain" description="4Fe-4S ferredoxin-type" evidence="8">
    <location>
        <begin position="72"/>
        <end position="96"/>
    </location>
</feature>
<evidence type="ECO:0000313" key="10">
    <source>
        <dbReference type="Proteomes" id="UP000515847"/>
    </source>
</evidence>
<feature type="domain" description="4Fe-4S ferredoxin-type" evidence="8">
    <location>
        <begin position="44"/>
        <end position="71"/>
    </location>
</feature>
<keyword evidence="7" id="KW-0812">Transmembrane</keyword>
<keyword evidence="10" id="KW-1185">Reference proteome</keyword>
<dbReference type="Gene3D" id="3.30.70.20">
    <property type="match status" value="2"/>
</dbReference>
<keyword evidence="2" id="KW-0004">4Fe-4S</keyword>
<accession>A0A7G6DYZ2</accession>
<keyword evidence="7" id="KW-0472">Membrane</keyword>
<proteinExistence type="predicted"/>
<name>A0A7G6DYZ2_THEFR</name>
<dbReference type="PROSITE" id="PS00198">
    <property type="entry name" value="4FE4S_FER_1"/>
    <property type="match status" value="2"/>
</dbReference>
<keyword evidence="7" id="KW-1133">Transmembrane helix</keyword>
<sequence>MKRLAKKVELCTACQICEDLCSKTYFKEENREKSSIRIETGEKGASSINACTQCGVCMEVCPALAIYQDKNGVIRIKKDLCVGCFVCVGFCPVGAMFQHHEYLEPFKCVACGICSKQCPTGAIFIEEVI</sequence>
<protein>
    <submittedName>
        <fullName evidence="9">4Fe-4S dicluster domain-containing protein</fullName>
    </submittedName>
</protein>
<dbReference type="Proteomes" id="UP000515847">
    <property type="component" value="Chromosome"/>
</dbReference>
<dbReference type="OrthoDB" id="1723058at2"/>
<dbReference type="PANTHER" id="PTHR42859">
    <property type="entry name" value="OXIDOREDUCTASE"/>
    <property type="match status" value="1"/>
</dbReference>
<dbReference type="InterPro" id="IPR017896">
    <property type="entry name" value="4Fe4S_Fe-S-bd"/>
</dbReference>
<dbReference type="PROSITE" id="PS51379">
    <property type="entry name" value="4FE4S_FER_2"/>
    <property type="match status" value="3"/>
</dbReference>
<organism evidence="9 10">
    <name type="scientific">Thermanaerosceptrum fracticalcis</name>
    <dbReference type="NCBI Taxonomy" id="1712410"/>
    <lineage>
        <taxon>Bacteria</taxon>
        <taxon>Bacillati</taxon>
        <taxon>Bacillota</taxon>
        <taxon>Clostridia</taxon>
        <taxon>Eubacteriales</taxon>
        <taxon>Peptococcaceae</taxon>
        <taxon>Thermanaerosceptrum</taxon>
    </lineage>
</organism>
<keyword evidence="1" id="KW-0813">Transport</keyword>
<dbReference type="KEGG" id="tfr:BR63_01130"/>
<dbReference type="InterPro" id="IPR017900">
    <property type="entry name" value="4Fe4S_Fe_S_CS"/>
</dbReference>
<dbReference type="GO" id="GO:0051539">
    <property type="term" value="F:4 iron, 4 sulfur cluster binding"/>
    <property type="evidence" value="ECO:0007669"/>
    <property type="project" value="UniProtKB-KW"/>
</dbReference>
<dbReference type="Pfam" id="PF00037">
    <property type="entry name" value="Fer4"/>
    <property type="match status" value="1"/>
</dbReference>
<dbReference type="CDD" id="cd16372">
    <property type="entry name" value="DMSOR_beta_like"/>
    <property type="match status" value="1"/>
</dbReference>
<dbReference type="InterPro" id="IPR050294">
    <property type="entry name" value="RnfB_subfamily"/>
</dbReference>
<dbReference type="GO" id="GO:0046872">
    <property type="term" value="F:metal ion binding"/>
    <property type="evidence" value="ECO:0007669"/>
    <property type="project" value="UniProtKB-KW"/>
</dbReference>
<evidence type="ECO:0000256" key="1">
    <source>
        <dbReference type="ARBA" id="ARBA00022448"/>
    </source>
</evidence>
<dbReference type="Pfam" id="PF12838">
    <property type="entry name" value="Fer4_7"/>
    <property type="match status" value="1"/>
</dbReference>
<dbReference type="SUPFAM" id="SSF54862">
    <property type="entry name" value="4Fe-4S ferredoxins"/>
    <property type="match status" value="1"/>
</dbReference>
<gene>
    <name evidence="9" type="ORF">BR63_01130</name>
</gene>
<feature type="domain" description="4Fe-4S ferredoxin-type" evidence="8">
    <location>
        <begin position="99"/>
        <end position="128"/>
    </location>
</feature>
<evidence type="ECO:0000256" key="4">
    <source>
        <dbReference type="ARBA" id="ARBA00022982"/>
    </source>
</evidence>
<evidence type="ECO:0000313" key="9">
    <source>
        <dbReference type="EMBL" id="QNB45046.1"/>
    </source>
</evidence>
<keyword evidence="6" id="KW-0411">Iron-sulfur</keyword>
<keyword evidence="4" id="KW-0249">Electron transport</keyword>
<evidence type="ECO:0000256" key="6">
    <source>
        <dbReference type="ARBA" id="ARBA00023014"/>
    </source>
</evidence>
<dbReference type="RefSeq" id="WP_051965848.1">
    <property type="nucleotide sequence ID" value="NZ_CP045798.1"/>
</dbReference>
<feature type="transmembrane region" description="Helical" evidence="7">
    <location>
        <begin position="80"/>
        <end position="97"/>
    </location>
</feature>
<keyword evidence="3" id="KW-0479">Metal-binding</keyword>
<reference evidence="9 10" key="1">
    <citation type="journal article" date="2019" name="Front. Microbiol.">
        <title>Thermoanaerosceptrum fracticalcis gen. nov. sp. nov., a Novel Fumarate-Fermenting Microorganism From a Deep Fractured Carbonate Aquifer of the US Great Basin.</title>
        <authorList>
            <person name="Hamilton-Brehm S.D."/>
            <person name="Stewart L.E."/>
            <person name="Zavarin M."/>
            <person name="Caldwell M."/>
            <person name="Lawson P.A."/>
            <person name="Onstott T.C."/>
            <person name="Grzymski J."/>
            <person name="Neveux I."/>
            <person name="Lollar B.S."/>
            <person name="Russell C.E."/>
            <person name="Moser D.P."/>
        </authorList>
    </citation>
    <scope>NUCLEOTIDE SEQUENCE [LARGE SCALE GENOMIC DNA]</scope>
    <source>
        <strain evidence="9 10">DRI-13</strain>
    </source>
</reference>
<dbReference type="EMBL" id="CP045798">
    <property type="protein sequence ID" value="QNB45046.1"/>
    <property type="molecule type" value="Genomic_DNA"/>
</dbReference>